<dbReference type="OMA" id="NMRRIEY"/>
<gene>
    <name evidence="1" type="ORF">TRITD_5Bv1G145950</name>
</gene>
<protein>
    <recommendedName>
        <fullName evidence="3">F-box associated domain-containing protein</fullName>
    </recommendedName>
</protein>
<organism evidence="1 2">
    <name type="scientific">Triticum turgidum subsp. durum</name>
    <name type="common">Durum wheat</name>
    <name type="synonym">Triticum durum</name>
    <dbReference type="NCBI Taxonomy" id="4567"/>
    <lineage>
        <taxon>Eukaryota</taxon>
        <taxon>Viridiplantae</taxon>
        <taxon>Streptophyta</taxon>
        <taxon>Embryophyta</taxon>
        <taxon>Tracheophyta</taxon>
        <taxon>Spermatophyta</taxon>
        <taxon>Magnoliopsida</taxon>
        <taxon>Liliopsida</taxon>
        <taxon>Poales</taxon>
        <taxon>Poaceae</taxon>
        <taxon>BOP clade</taxon>
        <taxon>Pooideae</taxon>
        <taxon>Triticodae</taxon>
        <taxon>Triticeae</taxon>
        <taxon>Triticinae</taxon>
        <taxon>Triticum</taxon>
    </lineage>
</organism>
<evidence type="ECO:0008006" key="3">
    <source>
        <dbReference type="Google" id="ProtNLM"/>
    </source>
</evidence>
<keyword evidence="2" id="KW-1185">Reference proteome</keyword>
<sequence length="315" mass="34371">MDAMPDYHSFHPDTEAAHDLAHCDGLLLVPTDAGARVLNPATSRVLALPSVVAPPPPLPSGRIVGHQAFGLGRNPRSGAYKVARFFYRSLDEVELYAGGCTYTYALGAEVLTLGGGGGADQQWRETPAPPPCPVIPGRTATFFKGSLLFTPHERVLGKEAPGFIHLSLDDELFGVTPGPPCDKRIDYAASSMAELRGELWLCAGSPRPGIGSVEMWACGDLAGARWERRHLVEACVFHGHRSLRPVTASAGAILLRVGPSHLWCYRRQGREPGYGDIVNMRRIEYHRHDHEVVEYQRDTMYAVSVIPYIPSLVSI</sequence>
<proteinExistence type="predicted"/>
<name>A0A9R0XBB4_TRITD</name>
<dbReference type="Proteomes" id="UP000324705">
    <property type="component" value="Chromosome 5B"/>
</dbReference>
<evidence type="ECO:0000313" key="1">
    <source>
        <dbReference type="EMBL" id="VAI33545.1"/>
    </source>
</evidence>
<accession>A0A9R0XBB4</accession>
<dbReference type="Gramene" id="TRITD5Bv1G145950.1">
    <property type="protein sequence ID" value="TRITD5Bv1G145950.1"/>
    <property type="gene ID" value="TRITD5Bv1G145950"/>
</dbReference>
<dbReference type="EMBL" id="LT934120">
    <property type="protein sequence ID" value="VAI33545.1"/>
    <property type="molecule type" value="Genomic_DNA"/>
</dbReference>
<reference evidence="1 2" key="1">
    <citation type="submission" date="2017-09" db="EMBL/GenBank/DDBJ databases">
        <authorList>
            <consortium name="International Durum Wheat Genome Sequencing Consortium (IDWGSC)"/>
            <person name="Milanesi L."/>
        </authorList>
    </citation>
    <scope>NUCLEOTIDE SEQUENCE [LARGE SCALE GENOMIC DNA]</scope>
    <source>
        <strain evidence="2">cv. Svevo</strain>
    </source>
</reference>
<evidence type="ECO:0000313" key="2">
    <source>
        <dbReference type="Proteomes" id="UP000324705"/>
    </source>
</evidence>
<dbReference type="AlphaFoldDB" id="A0A9R0XBB4"/>